<reference evidence="4" key="1">
    <citation type="journal article" date="2019" name="Int. J. Syst. Evol. Microbiol.">
        <title>The Global Catalogue of Microorganisms (GCM) 10K type strain sequencing project: providing services to taxonomists for standard genome sequencing and annotation.</title>
        <authorList>
            <consortium name="The Broad Institute Genomics Platform"/>
            <consortium name="The Broad Institute Genome Sequencing Center for Infectious Disease"/>
            <person name="Wu L."/>
            <person name="Ma J."/>
        </authorList>
    </citation>
    <scope>NUCLEOTIDE SEQUENCE [LARGE SCALE GENOMIC DNA]</scope>
    <source>
        <strain evidence="4">JCM 13249</strain>
    </source>
</reference>
<feature type="transmembrane region" description="Helical" evidence="1">
    <location>
        <begin position="360"/>
        <end position="377"/>
    </location>
</feature>
<feature type="transmembrane region" description="Helical" evidence="1">
    <location>
        <begin position="331"/>
        <end position="353"/>
    </location>
</feature>
<accession>A0ABN2JXI0</accession>
<feature type="transmembrane region" description="Helical" evidence="1">
    <location>
        <begin position="220"/>
        <end position="240"/>
    </location>
</feature>
<keyword evidence="4" id="KW-1185">Reference proteome</keyword>
<evidence type="ECO:0000256" key="2">
    <source>
        <dbReference type="SAM" id="SignalP"/>
    </source>
</evidence>
<comment type="caution">
    <text evidence="3">The sequence shown here is derived from an EMBL/GenBank/DDBJ whole genome shotgun (WGS) entry which is preliminary data.</text>
</comment>
<feature type="signal peptide" evidence="2">
    <location>
        <begin position="1"/>
        <end position="18"/>
    </location>
</feature>
<organism evidence="3 4">
    <name type="scientific">Luedemannella helvata</name>
    <dbReference type="NCBI Taxonomy" id="349315"/>
    <lineage>
        <taxon>Bacteria</taxon>
        <taxon>Bacillati</taxon>
        <taxon>Actinomycetota</taxon>
        <taxon>Actinomycetes</taxon>
        <taxon>Micromonosporales</taxon>
        <taxon>Micromonosporaceae</taxon>
        <taxon>Luedemannella</taxon>
    </lineage>
</organism>
<evidence type="ECO:0000256" key="1">
    <source>
        <dbReference type="SAM" id="Phobius"/>
    </source>
</evidence>
<protein>
    <submittedName>
        <fullName evidence="3">Uncharacterized protein</fullName>
    </submittedName>
</protein>
<sequence length="428" mass="45136">MRRYAAAACLVLAPVALAISTGVDPALGTDQLYGVYRAHPDAIQWHSILLHWAWVLFVPGLLGLLSPIRRRGGALARVAWYSAIFGLVTFSALMSFDFVLLALEQNVSNEEAARVEETFSAMPWATWGWQVPGLAGWLLALVLTPIAAARGRVISWWVAAAALAGTALYLLFAISPVPLCLTGPVVLIGAYGAAAWQLLRARPDATEPDRFGAFRHRVGVICLYAAPLAFAVGMATVPGWSADPAASLEHPGLTQASGFFLHLAWVLFIPAVLTVARAGGRFSQIVGGITAVGLMNFSGLMVGDYTDLAARQVLGDATAEKVNETLGGYPLFSLAWAVPGMVLSIVGLIVLAVAATVDKLVRWWVPVVVFVGFALFFTLGVGPLGVLGPLVLLVGFGLLARRLPVPGRPTVDGPAAATATDADSLVIR</sequence>
<dbReference type="Proteomes" id="UP001500655">
    <property type="component" value="Unassembled WGS sequence"/>
</dbReference>
<keyword evidence="1" id="KW-1133">Transmembrane helix</keyword>
<feature type="chain" id="PRO_5046887204" evidence="2">
    <location>
        <begin position="19"/>
        <end position="428"/>
    </location>
</feature>
<dbReference type="RefSeq" id="WP_344077618.1">
    <property type="nucleotide sequence ID" value="NZ_BAAALS010000004.1"/>
</dbReference>
<feature type="transmembrane region" description="Helical" evidence="1">
    <location>
        <begin position="156"/>
        <end position="175"/>
    </location>
</feature>
<keyword evidence="1" id="KW-0812">Transmembrane</keyword>
<dbReference type="EMBL" id="BAAALS010000004">
    <property type="protein sequence ID" value="GAA1742451.1"/>
    <property type="molecule type" value="Genomic_DNA"/>
</dbReference>
<feature type="transmembrane region" description="Helical" evidence="1">
    <location>
        <begin position="181"/>
        <end position="199"/>
    </location>
</feature>
<keyword evidence="1" id="KW-0472">Membrane</keyword>
<gene>
    <name evidence="3" type="ORF">GCM10009681_11530</name>
</gene>
<feature type="transmembrane region" description="Helical" evidence="1">
    <location>
        <begin position="127"/>
        <end position="149"/>
    </location>
</feature>
<feature type="transmembrane region" description="Helical" evidence="1">
    <location>
        <begin position="252"/>
        <end position="273"/>
    </location>
</feature>
<proteinExistence type="predicted"/>
<name>A0ABN2JXI0_9ACTN</name>
<feature type="transmembrane region" description="Helical" evidence="1">
    <location>
        <begin position="78"/>
        <end position="103"/>
    </location>
</feature>
<feature type="transmembrane region" description="Helical" evidence="1">
    <location>
        <begin position="42"/>
        <end position="66"/>
    </location>
</feature>
<evidence type="ECO:0000313" key="4">
    <source>
        <dbReference type="Proteomes" id="UP001500655"/>
    </source>
</evidence>
<feature type="transmembrane region" description="Helical" evidence="1">
    <location>
        <begin position="285"/>
        <end position="303"/>
    </location>
</feature>
<keyword evidence="2" id="KW-0732">Signal</keyword>
<evidence type="ECO:0000313" key="3">
    <source>
        <dbReference type="EMBL" id="GAA1742451.1"/>
    </source>
</evidence>